<name>A0A9N9X4E7_DIABA</name>
<sequence>MKYMYMSRNNQSRDRTIDGSIDDFNFELVRELKYIRTTVTEDNNGSQEINYMIQAGNRCLFALQNLIKSKQLTRHTKIHVYKTIIRPVVMYVSETWTIRETMY</sequence>
<evidence type="ECO:0000313" key="1">
    <source>
        <dbReference type="EMBL" id="CAG9826865.1"/>
    </source>
</evidence>
<organism evidence="1 2">
    <name type="scientific">Diabrotica balteata</name>
    <name type="common">Banded cucumber beetle</name>
    <dbReference type="NCBI Taxonomy" id="107213"/>
    <lineage>
        <taxon>Eukaryota</taxon>
        <taxon>Metazoa</taxon>
        <taxon>Ecdysozoa</taxon>
        <taxon>Arthropoda</taxon>
        <taxon>Hexapoda</taxon>
        <taxon>Insecta</taxon>
        <taxon>Pterygota</taxon>
        <taxon>Neoptera</taxon>
        <taxon>Endopterygota</taxon>
        <taxon>Coleoptera</taxon>
        <taxon>Polyphaga</taxon>
        <taxon>Cucujiformia</taxon>
        <taxon>Chrysomeloidea</taxon>
        <taxon>Chrysomelidae</taxon>
        <taxon>Galerucinae</taxon>
        <taxon>Diabroticina</taxon>
        <taxon>Diabroticites</taxon>
        <taxon>Diabrotica</taxon>
    </lineage>
</organism>
<dbReference type="PANTHER" id="PTHR47027">
    <property type="entry name" value="REVERSE TRANSCRIPTASE DOMAIN-CONTAINING PROTEIN"/>
    <property type="match status" value="1"/>
</dbReference>
<protein>
    <submittedName>
        <fullName evidence="1">Uncharacterized protein</fullName>
    </submittedName>
</protein>
<proteinExistence type="predicted"/>
<dbReference type="Proteomes" id="UP001153709">
    <property type="component" value="Chromosome 1"/>
</dbReference>
<dbReference type="EMBL" id="OU898276">
    <property type="protein sequence ID" value="CAG9826865.1"/>
    <property type="molecule type" value="Genomic_DNA"/>
</dbReference>
<keyword evidence="2" id="KW-1185">Reference proteome</keyword>
<evidence type="ECO:0000313" key="2">
    <source>
        <dbReference type="Proteomes" id="UP001153709"/>
    </source>
</evidence>
<dbReference type="AlphaFoldDB" id="A0A9N9X4E7"/>
<accession>A0A9N9X4E7</accession>
<reference evidence="1" key="1">
    <citation type="submission" date="2022-01" db="EMBL/GenBank/DDBJ databases">
        <authorList>
            <person name="King R."/>
        </authorList>
    </citation>
    <scope>NUCLEOTIDE SEQUENCE</scope>
</reference>
<dbReference type="PANTHER" id="PTHR47027:SF29">
    <property type="entry name" value="C2H2-TYPE DOMAIN-CONTAINING PROTEIN"/>
    <property type="match status" value="1"/>
</dbReference>
<dbReference type="OrthoDB" id="1293503at2759"/>
<gene>
    <name evidence="1" type="ORF">DIABBA_LOCUS945</name>
</gene>